<evidence type="ECO:0000313" key="1">
    <source>
        <dbReference type="EMBL" id="VAX17063.1"/>
    </source>
</evidence>
<reference evidence="1" key="1">
    <citation type="submission" date="2018-06" db="EMBL/GenBank/DDBJ databases">
        <authorList>
            <person name="Zhirakovskaya E."/>
        </authorList>
    </citation>
    <scope>NUCLEOTIDE SEQUENCE</scope>
</reference>
<organism evidence="1">
    <name type="scientific">hydrothermal vent metagenome</name>
    <dbReference type="NCBI Taxonomy" id="652676"/>
    <lineage>
        <taxon>unclassified sequences</taxon>
        <taxon>metagenomes</taxon>
        <taxon>ecological metagenomes</taxon>
    </lineage>
</organism>
<sequence length="71" mass="7823">MGKNLALKLLPFLVAQLIKALTPDLMKRFADKILDAVEDAIQKSENKFDDAILPLLTLIRSAFNVPDGDKG</sequence>
<protein>
    <submittedName>
        <fullName evidence="1">Uncharacterized protein</fullName>
    </submittedName>
</protein>
<dbReference type="EMBL" id="UOGA01000084">
    <property type="protein sequence ID" value="VAX17063.1"/>
    <property type="molecule type" value="Genomic_DNA"/>
</dbReference>
<proteinExistence type="predicted"/>
<accession>A0A3B1BXN7</accession>
<dbReference type="AlphaFoldDB" id="A0A3B1BXN7"/>
<gene>
    <name evidence="1" type="ORF">MNBD_NITROSPINAE04-870</name>
</gene>
<name>A0A3B1BXN7_9ZZZZ</name>